<dbReference type="AlphaFoldDB" id="A0A4Q7V7B5"/>
<feature type="transmembrane region" description="Helical" evidence="1">
    <location>
        <begin position="12"/>
        <end position="33"/>
    </location>
</feature>
<evidence type="ECO:0000313" key="2">
    <source>
        <dbReference type="EMBL" id="RZT91203.1"/>
    </source>
</evidence>
<dbReference type="OrthoDB" id="6626567at2"/>
<dbReference type="EMBL" id="SHKO01000006">
    <property type="protein sequence ID" value="RZT91203.1"/>
    <property type="molecule type" value="Genomic_DNA"/>
</dbReference>
<comment type="caution">
    <text evidence="2">The sequence shown here is derived from an EMBL/GenBank/DDBJ whole genome shotgun (WGS) entry which is preliminary data.</text>
</comment>
<evidence type="ECO:0000313" key="3">
    <source>
        <dbReference type="Proteomes" id="UP000293398"/>
    </source>
</evidence>
<dbReference type="Proteomes" id="UP000293398">
    <property type="component" value="Unassembled WGS sequence"/>
</dbReference>
<accession>A0A4Q7V7B5</accession>
<organism evidence="2 3">
    <name type="scientific">Advenella incenata</name>
    <dbReference type="NCBI Taxonomy" id="267800"/>
    <lineage>
        <taxon>Bacteria</taxon>
        <taxon>Pseudomonadati</taxon>
        <taxon>Pseudomonadota</taxon>
        <taxon>Betaproteobacteria</taxon>
        <taxon>Burkholderiales</taxon>
        <taxon>Alcaligenaceae</taxon>
    </lineage>
</organism>
<proteinExistence type="predicted"/>
<keyword evidence="1" id="KW-0472">Membrane</keyword>
<keyword evidence="3" id="KW-1185">Reference proteome</keyword>
<keyword evidence="1" id="KW-1133">Transmembrane helix</keyword>
<feature type="transmembrane region" description="Helical" evidence="1">
    <location>
        <begin position="53"/>
        <end position="72"/>
    </location>
</feature>
<protein>
    <submittedName>
        <fullName evidence="2">Uncharacterized protein</fullName>
    </submittedName>
</protein>
<reference evidence="2 3" key="1">
    <citation type="submission" date="2019-02" db="EMBL/GenBank/DDBJ databases">
        <title>Genomic Encyclopedia of Type Strains, Phase IV (KMG-IV): sequencing the most valuable type-strain genomes for metagenomic binning, comparative biology and taxonomic classification.</title>
        <authorList>
            <person name="Goeker M."/>
        </authorList>
    </citation>
    <scope>NUCLEOTIDE SEQUENCE [LARGE SCALE GENOMIC DNA]</scope>
    <source>
        <strain evidence="2 3">DSM 23814</strain>
    </source>
</reference>
<keyword evidence="1" id="KW-0812">Transmembrane</keyword>
<feature type="transmembrane region" description="Helical" evidence="1">
    <location>
        <begin position="84"/>
        <end position="102"/>
    </location>
</feature>
<dbReference type="RefSeq" id="WP_130305305.1">
    <property type="nucleotide sequence ID" value="NZ_SHKO01000006.1"/>
</dbReference>
<sequence>MMTVVLIIKKPAYGYLMIVPTIFTCAPFFTTIYDHIQVSAGNPVAFSNGGRSLRFAIVGITFLIVGSLICLAKTFKDNANIVNNIYLGFVIAGVMSFFAIFYQAGDRSTRPMVVNFDAIRNDVEDIECDSDFIIAYGNYEGSTIRYRCPTGIVLNPYALLPFIPWPDYHDGSSVDLKKKLIQ</sequence>
<name>A0A4Q7V7B5_9BURK</name>
<gene>
    <name evidence="2" type="ORF">EV681_4557</name>
</gene>
<evidence type="ECO:0000256" key="1">
    <source>
        <dbReference type="SAM" id="Phobius"/>
    </source>
</evidence>